<dbReference type="EMBL" id="JAACYS010000049">
    <property type="protein sequence ID" value="NCU18177.1"/>
    <property type="molecule type" value="Genomic_DNA"/>
</dbReference>
<name>A0ABX0A438_9BACI</name>
<dbReference type="PANTHER" id="PTHR11358">
    <property type="entry name" value="ARGINASE/AGMATINASE"/>
    <property type="match status" value="1"/>
</dbReference>
<dbReference type="Pfam" id="PF00491">
    <property type="entry name" value="Arginase"/>
    <property type="match status" value="1"/>
</dbReference>
<dbReference type="Gene3D" id="3.40.800.10">
    <property type="entry name" value="Ureohydrolase domain"/>
    <property type="match status" value="1"/>
</dbReference>
<evidence type="ECO:0000256" key="1">
    <source>
        <dbReference type="PROSITE-ProRule" id="PRU00742"/>
    </source>
</evidence>
<organism evidence="2 3">
    <name type="scientific">Pallidibacillus pasinlerensis</name>
    <dbReference type="NCBI Taxonomy" id="2703818"/>
    <lineage>
        <taxon>Bacteria</taxon>
        <taxon>Bacillati</taxon>
        <taxon>Bacillota</taxon>
        <taxon>Bacilli</taxon>
        <taxon>Bacillales</taxon>
        <taxon>Bacillaceae</taxon>
        <taxon>Pallidibacillus</taxon>
    </lineage>
</organism>
<dbReference type="RefSeq" id="WP_161921006.1">
    <property type="nucleotide sequence ID" value="NZ_JAACYS010000049.1"/>
</dbReference>
<proteinExistence type="inferred from homology"/>
<sequence length="266" mass="31372">MNHRITYLNFDNSLTEQSFLQKYPHQWIGCSDIPHTNGFCKEESLNEIRKRLQSNKASPLVLIGNGNFHYVTYLLLERIKKPFSLVLFDHHDDMKQDVLTLISCGSWVRYALERISNLNKVVIIGVNEENKTAKLTKIEEKRVHIITKQKVNKFSLYETIYEVRRFLREEKNIYVSIDKDVLFKTEAHTNWDQGNISLVQLLFLLENIVEHYQVVGIDICGEYVINHENRFKQVTWEYVKMNEIVNRTLLKFINELVVVPQESLLA</sequence>
<dbReference type="PANTHER" id="PTHR11358:SF41">
    <property type="entry name" value="ARGINASE"/>
    <property type="match status" value="1"/>
</dbReference>
<dbReference type="InterPro" id="IPR023696">
    <property type="entry name" value="Ureohydrolase_dom_sf"/>
</dbReference>
<evidence type="ECO:0000313" key="3">
    <source>
        <dbReference type="Proteomes" id="UP000743899"/>
    </source>
</evidence>
<dbReference type="InterPro" id="IPR006035">
    <property type="entry name" value="Ureohydrolase"/>
</dbReference>
<keyword evidence="3" id="KW-1185">Reference proteome</keyword>
<dbReference type="SUPFAM" id="SSF52768">
    <property type="entry name" value="Arginase/deacetylase"/>
    <property type="match status" value="1"/>
</dbReference>
<comment type="similarity">
    <text evidence="1">Belongs to the arginase family.</text>
</comment>
<protein>
    <submittedName>
        <fullName evidence="2">Arginase family protein</fullName>
    </submittedName>
</protein>
<reference evidence="2 3" key="1">
    <citation type="submission" date="2020-01" db="EMBL/GenBank/DDBJ databases">
        <title>A novel Bacillus sp. from Pasinler.</title>
        <authorList>
            <person name="Adiguzel A."/>
            <person name="Ay H."/>
            <person name="Baltaci M.O."/>
        </authorList>
    </citation>
    <scope>NUCLEOTIDE SEQUENCE [LARGE SCALE GENOMIC DNA]</scope>
    <source>
        <strain evidence="2 3">P1</strain>
    </source>
</reference>
<dbReference type="Proteomes" id="UP000743899">
    <property type="component" value="Unassembled WGS sequence"/>
</dbReference>
<accession>A0ABX0A438</accession>
<dbReference type="PROSITE" id="PS51409">
    <property type="entry name" value="ARGINASE_2"/>
    <property type="match status" value="1"/>
</dbReference>
<comment type="caution">
    <text evidence="2">The sequence shown here is derived from an EMBL/GenBank/DDBJ whole genome shotgun (WGS) entry which is preliminary data.</text>
</comment>
<evidence type="ECO:0000313" key="2">
    <source>
        <dbReference type="EMBL" id="NCU18177.1"/>
    </source>
</evidence>
<gene>
    <name evidence="2" type="ORF">GW534_10665</name>
</gene>